<keyword evidence="2 3" id="KW-0378">Hydrolase</keyword>
<evidence type="ECO:0000256" key="1">
    <source>
        <dbReference type="ARBA" id="ARBA00005582"/>
    </source>
</evidence>
<evidence type="ECO:0000259" key="4">
    <source>
        <dbReference type="PROSITE" id="PS51462"/>
    </source>
</evidence>
<dbReference type="AlphaFoldDB" id="A0A926HJY1"/>
<accession>A0A926HJY1</accession>
<keyword evidence="6" id="KW-1185">Reference proteome</keyword>
<feature type="domain" description="Nudix hydrolase" evidence="4">
    <location>
        <begin position="1"/>
        <end position="138"/>
    </location>
</feature>
<dbReference type="InterPro" id="IPR015797">
    <property type="entry name" value="NUDIX_hydrolase-like_dom_sf"/>
</dbReference>
<gene>
    <name evidence="5" type="ORF">H8696_00735</name>
</gene>
<dbReference type="PANTHER" id="PTHR43736:SF1">
    <property type="entry name" value="DIHYDRONEOPTERIN TRIPHOSPHATE DIPHOSPHATASE"/>
    <property type="match status" value="1"/>
</dbReference>
<evidence type="ECO:0000256" key="3">
    <source>
        <dbReference type="RuleBase" id="RU003476"/>
    </source>
</evidence>
<dbReference type="PANTHER" id="PTHR43736">
    <property type="entry name" value="ADP-RIBOSE PYROPHOSPHATASE"/>
    <property type="match status" value="1"/>
</dbReference>
<dbReference type="GO" id="GO:0016787">
    <property type="term" value="F:hydrolase activity"/>
    <property type="evidence" value="ECO:0007669"/>
    <property type="project" value="UniProtKB-KW"/>
</dbReference>
<dbReference type="Proteomes" id="UP000623172">
    <property type="component" value="Unassembled WGS sequence"/>
</dbReference>
<dbReference type="InterPro" id="IPR014078">
    <property type="entry name" value="Nudix_YtkD"/>
</dbReference>
<dbReference type="InterPro" id="IPR020476">
    <property type="entry name" value="Nudix_hydrolase"/>
</dbReference>
<organism evidence="5 6">
    <name type="scientific">Gehongia tenuis</name>
    <dbReference type="NCBI Taxonomy" id="2763655"/>
    <lineage>
        <taxon>Bacteria</taxon>
        <taxon>Bacillati</taxon>
        <taxon>Bacillota</taxon>
        <taxon>Clostridia</taxon>
        <taxon>Christensenellales</taxon>
        <taxon>Christensenellaceae</taxon>
        <taxon>Gehongia</taxon>
    </lineage>
</organism>
<evidence type="ECO:0000256" key="2">
    <source>
        <dbReference type="ARBA" id="ARBA00022801"/>
    </source>
</evidence>
<dbReference type="EMBL" id="JACRSR010000001">
    <property type="protein sequence ID" value="MBC8530372.1"/>
    <property type="molecule type" value="Genomic_DNA"/>
</dbReference>
<protein>
    <submittedName>
        <fullName evidence="5">NUDIX domain-containing protein</fullName>
    </submittedName>
</protein>
<dbReference type="SUPFAM" id="SSF55811">
    <property type="entry name" value="Nudix"/>
    <property type="match status" value="1"/>
</dbReference>
<dbReference type="Pfam" id="PF00293">
    <property type="entry name" value="NUDIX"/>
    <property type="match status" value="1"/>
</dbReference>
<evidence type="ECO:0000313" key="6">
    <source>
        <dbReference type="Proteomes" id="UP000623172"/>
    </source>
</evidence>
<proteinExistence type="inferred from homology"/>
<sequence length="146" mass="16604">MSPEGVQVDFGGGGEPRYVVVAARSGREWLFVRHESRDTYELPGGHIEPGEIPEDAARRELWEETGATDFELQPICPYRVTAGDRTSAGLLFFAEVKTMEELPGLEIREVIRTRELPAFLTYPAIQPILFRRVRDSVETADWRKKL</sequence>
<evidence type="ECO:0000313" key="5">
    <source>
        <dbReference type="EMBL" id="MBC8530372.1"/>
    </source>
</evidence>
<comment type="similarity">
    <text evidence="1 3">Belongs to the Nudix hydrolase family.</text>
</comment>
<dbReference type="PROSITE" id="PS00893">
    <property type="entry name" value="NUDIX_BOX"/>
    <property type="match status" value="1"/>
</dbReference>
<comment type="caution">
    <text evidence="5">The sequence shown here is derived from an EMBL/GenBank/DDBJ whole genome shotgun (WGS) entry which is preliminary data.</text>
</comment>
<dbReference type="PRINTS" id="PR00502">
    <property type="entry name" value="NUDIXFAMILY"/>
</dbReference>
<dbReference type="InterPro" id="IPR000086">
    <property type="entry name" value="NUDIX_hydrolase_dom"/>
</dbReference>
<name>A0A926HJY1_9FIRM</name>
<dbReference type="CDD" id="cd04665">
    <property type="entry name" value="NUDIX_RppH"/>
    <property type="match status" value="1"/>
</dbReference>
<reference evidence="5" key="1">
    <citation type="submission" date="2020-08" db="EMBL/GenBank/DDBJ databases">
        <title>Genome public.</title>
        <authorList>
            <person name="Liu C."/>
            <person name="Sun Q."/>
        </authorList>
    </citation>
    <scope>NUCLEOTIDE SEQUENCE</scope>
    <source>
        <strain evidence="5">NSJ-53</strain>
    </source>
</reference>
<dbReference type="PROSITE" id="PS51462">
    <property type="entry name" value="NUDIX"/>
    <property type="match status" value="1"/>
</dbReference>
<dbReference type="InterPro" id="IPR020084">
    <property type="entry name" value="NUDIX_hydrolase_CS"/>
</dbReference>
<dbReference type="Gene3D" id="3.90.79.10">
    <property type="entry name" value="Nucleoside Triphosphate Pyrophosphohydrolase"/>
    <property type="match status" value="1"/>
</dbReference>